<dbReference type="Gene3D" id="3.30.565.10">
    <property type="entry name" value="Histidine kinase-like ATPase, C-terminal domain"/>
    <property type="match status" value="1"/>
</dbReference>
<keyword evidence="6" id="KW-0902">Two-component regulatory system</keyword>
<dbReference type="Proteomes" id="UP001189757">
    <property type="component" value="Unassembled WGS sequence"/>
</dbReference>
<dbReference type="Pfam" id="PF07695">
    <property type="entry name" value="7TMR-DISM_7TM"/>
    <property type="match status" value="1"/>
</dbReference>
<keyword evidence="4 10" id="KW-0808">Transferase</keyword>
<dbReference type="EC" id="2.7.13.3" evidence="2"/>
<dbReference type="SUPFAM" id="SSF55874">
    <property type="entry name" value="ATPase domain of HSP90 chaperone/DNA topoisomerase II/histidine kinase"/>
    <property type="match status" value="1"/>
</dbReference>
<dbReference type="InterPro" id="IPR050736">
    <property type="entry name" value="Sensor_HK_Regulatory"/>
</dbReference>
<keyword evidence="8" id="KW-0812">Transmembrane</keyword>
<feature type="transmembrane region" description="Helical" evidence="8">
    <location>
        <begin position="298"/>
        <end position="318"/>
    </location>
</feature>
<evidence type="ECO:0000256" key="3">
    <source>
        <dbReference type="ARBA" id="ARBA00022553"/>
    </source>
</evidence>
<name>A0ABM9K4N2_9RALS</name>
<evidence type="ECO:0000256" key="7">
    <source>
        <dbReference type="SAM" id="Coils"/>
    </source>
</evidence>
<proteinExistence type="predicted"/>
<dbReference type="InterPro" id="IPR003594">
    <property type="entry name" value="HATPase_dom"/>
</dbReference>
<dbReference type="InterPro" id="IPR004358">
    <property type="entry name" value="Sig_transdc_His_kin-like_C"/>
</dbReference>
<keyword evidence="7" id="KW-0175">Coiled coil</keyword>
<evidence type="ECO:0000313" key="10">
    <source>
        <dbReference type="EMBL" id="CAJ0815217.1"/>
    </source>
</evidence>
<evidence type="ECO:0000256" key="4">
    <source>
        <dbReference type="ARBA" id="ARBA00022679"/>
    </source>
</evidence>
<feature type="coiled-coil region" evidence="7">
    <location>
        <begin position="409"/>
        <end position="465"/>
    </location>
</feature>
<organism evidence="10 11">
    <name type="scientific">Ralstonia flaminis</name>
    <dbReference type="NCBI Taxonomy" id="3058597"/>
    <lineage>
        <taxon>Bacteria</taxon>
        <taxon>Pseudomonadati</taxon>
        <taxon>Pseudomonadota</taxon>
        <taxon>Betaproteobacteria</taxon>
        <taxon>Burkholderiales</taxon>
        <taxon>Burkholderiaceae</taxon>
        <taxon>Ralstonia</taxon>
    </lineage>
</organism>
<comment type="caution">
    <text evidence="10">The sequence shown here is derived from an EMBL/GenBank/DDBJ whole genome shotgun (WGS) entry which is preliminary data.</text>
</comment>
<dbReference type="Pfam" id="PF00512">
    <property type="entry name" value="HisKA"/>
    <property type="match status" value="1"/>
</dbReference>
<dbReference type="SMART" id="SM00388">
    <property type="entry name" value="HisKA"/>
    <property type="match status" value="1"/>
</dbReference>
<comment type="catalytic activity">
    <reaction evidence="1">
        <text>ATP + protein L-histidine = ADP + protein N-phospho-L-histidine.</text>
        <dbReference type="EC" id="2.7.13.3"/>
    </reaction>
</comment>
<evidence type="ECO:0000256" key="1">
    <source>
        <dbReference type="ARBA" id="ARBA00000085"/>
    </source>
</evidence>
<feature type="transmembrane region" description="Helical" evidence="8">
    <location>
        <begin position="330"/>
        <end position="349"/>
    </location>
</feature>
<dbReference type="RefSeq" id="WP_316681281.1">
    <property type="nucleotide sequence ID" value="NZ_CATZLL010000007.1"/>
</dbReference>
<keyword evidence="8" id="KW-0472">Membrane</keyword>
<accession>A0ABM9K4N2</accession>
<sequence>MKNGRWWTRHNSRCHEYARAGTALLWSIFIALLAALLPGTAQAELRVPVSGKVELNRQWALLLDPQDKLAVEQMTQPDIAAAFRVQNTQPALGYRQGSAWLRITLLRPANASPQWLLQLNSALLDDVTLYTPEPGGGYRAHVAGDRQPVEGRDISHRTPVFLLNLPAEQPVTVYVRVRSTSTMSFPMVLWSPDAFISFIDGELLLFGLFYAAHLVLLITSGWFYWVTRNSSFGLFCLTVLANLLTSLGAEGFTYQYLLSNWPLFNDGLYVVSWFCAVPLGALFMAHYLGLFESSLRRWAIGFSLTTWVVALASAPWLLFDNVWWIRPLYLLWQALIIGALMAVAGWMTWHGHKTARVLLLVLFLLLGGTALRLARNDGWIAPGLFVDNANYIGMVAFLLIMNSAITWRYTDLRSEKEAAQAEALRVTRQAERDLETKVALRTQELREAMAQVEGALSLERRAQEEQRQFLATVSHELRTPLAVIDATAQNLDLDDPHADPLTTARYQKILRATQRLTVLLNDSLHEDGFELLRHSSHAAPTDLAILMKDAAAAASLLSEGHRLEVETQDLDEAFMCDASLLRLVLRTLADNAVKYTPRGTRIVLRGKRLSDGVELQVEDDGPGIGPADLPHVFERFYRGQNVGQKPGTGLGLPLARRMVEMQEGSLRLDSTPGRGCRVTIFLPAIAAGSQANEIGSAKA</sequence>
<dbReference type="InterPro" id="IPR005467">
    <property type="entry name" value="His_kinase_dom"/>
</dbReference>
<evidence type="ECO:0000256" key="8">
    <source>
        <dbReference type="SAM" id="Phobius"/>
    </source>
</evidence>
<feature type="transmembrane region" description="Helical" evidence="8">
    <location>
        <begin position="232"/>
        <end position="249"/>
    </location>
</feature>
<dbReference type="Pfam" id="PF07696">
    <property type="entry name" value="7TMR-DISMED2"/>
    <property type="match status" value="1"/>
</dbReference>
<dbReference type="InterPro" id="IPR011622">
    <property type="entry name" value="7TMR_DISM_rcpt_extracell_dom2"/>
</dbReference>
<dbReference type="PANTHER" id="PTHR43711:SF1">
    <property type="entry name" value="HISTIDINE KINASE 1"/>
    <property type="match status" value="1"/>
</dbReference>
<feature type="transmembrane region" description="Helical" evidence="8">
    <location>
        <begin position="389"/>
        <end position="407"/>
    </location>
</feature>
<dbReference type="PRINTS" id="PR00344">
    <property type="entry name" value="BCTRLSENSOR"/>
</dbReference>
<dbReference type="Pfam" id="PF02518">
    <property type="entry name" value="HATPase_c"/>
    <property type="match status" value="1"/>
</dbReference>
<keyword evidence="3" id="KW-0597">Phosphoprotein</keyword>
<reference evidence="10 11" key="1">
    <citation type="submission" date="2023-07" db="EMBL/GenBank/DDBJ databases">
        <authorList>
            <person name="Peeters C."/>
        </authorList>
    </citation>
    <scope>NUCLEOTIDE SEQUENCE [LARGE SCALE GENOMIC DNA]</scope>
    <source>
        <strain evidence="10 11">LMG 18101</strain>
    </source>
</reference>
<dbReference type="Gene3D" id="2.60.40.2380">
    <property type="match status" value="1"/>
</dbReference>
<evidence type="ECO:0000256" key="5">
    <source>
        <dbReference type="ARBA" id="ARBA00022777"/>
    </source>
</evidence>
<dbReference type="InterPro" id="IPR003661">
    <property type="entry name" value="HisK_dim/P_dom"/>
</dbReference>
<dbReference type="CDD" id="cd00075">
    <property type="entry name" value="HATPase"/>
    <property type="match status" value="1"/>
</dbReference>
<evidence type="ECO:0000256" key="6">
    <source>
        <dbReference type="ARBA" id="ARBA00023012"/>
    </source>
</evidence>
<dbReference type="InterPro" id="IPR036097">
    <property type="entry name" value="HisK_dim/P_sf"/>
</dbReference>
<dbReference type="GO" id="GO:0016740">
    <property type="term" value="F:transferase activity"/>
    <property type="evidence" value="ECO:0007669"/>
    <property type="project" value="UniProtKB-KW"/>
</dbReference>
<dbReference type="Gene3D" id="1.10.287.130">
    <property type="match status" value="1"/>
</dbReference>
<evidence type="ECO:0000313" key="11">
    <source>
        <dbReference type="Proteomes" id="UP001189757"/>
    </source>
</evidence>
<evidence type="ECO:0000256" key="2">
    <source>
        <dbReference type="ARBA" id="ARBA00012438"/>
    </source>
</evidence>
<gene>
    <name evidence="10" type="primary">sasA_6</name>
    <name evidence="10" type="ORF">LMG18101_02513</name>
</gene>
<keyword evidence="5" id="KW-0418">Kinase</keyword>
<protein>
    <recommendedName>
        <fullName evidence="2">histidine kinase</fullName>
        <ecNumber evidence="2">2.7.13.3</ecNumber>
    </recommendedName>
</protein>
<dbReference type="PROSITE" id="PS50109">
    <property type="entry name" value="HIS_KIN"/>
    <property type="match status" value="1"/>
</dbReference>
<keyword evidence="8" id="KW-1133">Transmembrane helix</keyword>
<feature type="transmembrane region" description="Helical" evidence="8">
    <location>
        <begin position="356"/>
        <end position="374"/>
    </location>
</feature>
<dbReference type="CDD" id="cd00082">
    <property type="entry name" value="HisKA"/>
    <property type="match status" value="1"/>
</dbReference>
<dbReference type="SMART" id="SM00387">
    <property type="entry name" value="HATPase_c"/>
    <property type="match status" value="1"/>
</dbReference>
<dbReference type="InterPro" id="IPR036890">
    <property type="entry name" value="HATPase_C_sf"/>
</dbReference>
<dbReference type="PANTHER" id="PTHR43711">
    <property type="entry name" value="TWO-COMPONENT HISTIDINE KINASE"/>
    <property type="match status" value="1"/>
</dbReference>
<keyword evidence="11" id="KW-1185">Reference proteome</keyword>
<evidence type="ECO:0000259" key="9">
    <source>
        <dbReference type="PROSITE" id="PS50109"/>
    </source>
</evidence>
<dbReference type="SUPFAM" id="SSF47384">
    <property type="entry name" value="Homodimeric domain of signal transducing histidine kinase"/>
    <property type="match status" value="1"/>
</dbReference>
<dbReference type="EMBL" id="CATZLL010000007">
    <property type="protein sequence ID" value="CAJ0815217.1"/>
    <property type="molecule type" value="Genomic_DNA"/>
</dbReference>
<dbReference type="InterPro" id="IPR011623">
    <property type="entry name" value="7TMR_DISM_rcpt_extracell_dom1"/>
</dbReference>
<feature type="transmembrane region" description="Helical" evidence="8">
    <location>
        <begin position="269"/>
        <end position="291"/>
    </location>
</feature>
<feature type="domain" description="Histidine kinase" evidence="9">
    <location>
        <begin position="472"/>
        <end position="686"/>
    </location>
</feature>
<feature type="transmembrane region" description="Helical" evidence="8">
    <location>
        <begin position="203"/>
        <end position="225"/>
    </location>
</feature>